<dbReference type="AlphaFoldDB" id="A0A2W1BU61"/>
<dbReference type="Gene3D" id="6.20.210.20">
    <property type="entry name" value="THAP domain"/>
    <property type="match status" value="1"/>
</dbReference>
<organism evidence="8 9">
    <name type="scientific">Helicoverpa armigera</name>
    <name type="common">Cotton bollworm</name>
    <name type="synonym">Heliothis armigera</name>
    <dbReference type="NCBI Taxonomy" id="29058"/>
    <lineage>
        <taxon>Eukaryota</taxon>
        <taxon>Metazoa</taxon>
        <taxon>Ecdysozoa</taxon>
        <taxon>Arthropoda</taxon>
        <taxon>Hexapoda</taxon>
        <taxon>Insecta</taxon>
        <taxon>Pterygota</taxon>
        <taxon>Neoptera</taxon>
        <taxon>Endopterygota</taxon>
        <taxon>Lepidoptera</taxon>
        <taxon>Glossata</taxon>
        <taxon>Ditrysia</taxon>
        <taxon>Noctuoidea</taxon>
        <taxon>Noctuidae</taxon>
        <taxon>Heliothinae</taxon>
        <taxon>Helicoverpa</taxon>
    </lineage>
</organism>
<dbReference type="EMBL" id="KZ149935">
    <property type="protein sequence ID" value="PZC77195.1"/>
    <property type="molecule type" value="Genomic_DNA"/>
</dbReference>
<sequence length="160" mass="18528">MYLRAIRAYRPAERSRSMRRRTKFSAVFTSETRARRSIFNRLLIVLFVRTRITMPCGALCAVDGCKSSKRRDKHLTFFHLPVNEERRKTWAELIGRPDLARPEIKPKSHYVCILHFEKSVIIHIPQLRPDALPTQLLPPLPTTSSASTEPKCKDISTQTQ</sequence>
<evidence type="ECO:0000256" key="4">
    <source>
        <dbReference type="ARBA" id="ARBA00023125"/>
    </source>
</evidence>
<dbReference type="OrthoDB" id="8948150at2759"/>
<dbReference type="Proteomes" id="UP000249218">
    <property type="component" value="Unassembled WGS sequence"/>
</dbReference>
<evidence type="ECO:0000256" key="2">
    <source>
        <dbReference type="ARBA" id="ARBA00022771"/>
    </source>
</evidence>
<dbReference type="InterPro" id="IPR006612">
    <property type="entry name" value="THAP_Znf"/>
</dbReference>
<dbReference type="Pfam" id="PF05485">
    <property type="entry name" value="THAP"/>
    <property type="match status" value="1"/>
</dbReference>
<dbReference type="GO" id="GO:0003677">
    <property type="term" value="F:DNA binding"/>
    <property type="evidence" value="ECO:0007669"/>
    <property type="project" value="UniProtKB-UniRule"/>
</dbReference>
<name>A0A2W1BU61_HELAM</name>
<gene>
    <name evidence="8" type="primary">HaOG203673</name>
    <name evidence="8" type="ORF">B5X24_HaOG203673</name>
</gene>
<keyword evidence="1" id="KW-0479">Metal-binding</keyword>
<feature type="domain" description="THAP-type" evidence="7">
    <location>
        <begin position="54"/>
        <end position="136"/>
    </location>
</feature>
<dbReference type="SUPFAM" id="SSF57716">
    <property type="entry name" value="Glucocorticoid receptor-like (DNA-binding domain)"/>
    <property type="match status" value="1"/>
</dbReference>
<feature type="region of interest" description="Disordered" evidence="6">
    <location>
        <begin position="138"/>
        <end position="160"/>
    </location>
</feature>
<keyword evidence="2 5" id="KW-0863">Zinc-finger</keyword>
<reference evidence="8 9" key="1">
    <citation type="journal article" date="2017" name="BMC Biol.">
        <title>Genomic innovations, transcriptional plasticity and gene loss underlying the evolution and divergence of two highly polyphagous and invasive Helicoverpa pest species.</title>
        <authorList>
            <person name="Pearce S.L."/>
            <person name="Clarke D.F."/>
            <person name="East P.D."/>
            <person name="Elfekih S."/>
            <person name="Gordon K.H."/>
            <person name="Jermiin L.S."/>
            <person name="McGaughran A."/>
            <person name="Oakeshott J.G."/>
            <person name="Papanikolaou A."/>
            <person name="Perera O.P."/>
            <person name="Rane R.V."/>
            <person name="Richards S."/>
            <person name="Tay W.T."/>
            <person name="Walsh T.K."/>
            <person name="Anderson A."/>
            <person name="Anderson C.J."/>
            <person name="Asgari S."/>
            <person name="Board P.G."/>
            <person name="Bretschneider A."/>
            <person name="Campbell P.M."/>
            <person name="Chertemps T."/>
            <person name="Christeller J.T."/>
            <person name="Coppin C.W."/>
            <person name="Downes S.J."/>
            <person name="Duan G."/>
            <person name="Farnsworth C.A."/>
            <person name="Good R.T."/>
            <person name="Han L.B."/>
            <person name="Han Y.C."/>
            <person name="Hatje K."/>
            <person name="Horne I."/>
            <person name="Huang Y.P."/>
            <person name="Hughes D.S."/>
            <person name="Jacquin-Joly E."/>
            <person name="James W."/>
            <person name="Jhangiani S."/>
            <person name="Kollmar M."/>
            <person name="Kuwar S.S."/>
            <person name="Li S."/>
            <person name="Liu N.Y."/>
            <person name="Maibeche M.T."/>
            <person name="Miller J.R."/>
            <person name="Montagne N."/>
            <person name="Perry T."/>
            <person name="Qu J."/>
            <person name="Song S.V."/>
            <person name="Sutton G.G."/>
            <person name="Vogel H."/>
            <person name="Walenz B.P."/>
            <person name="Xu W."/>
            <person name="Zhang H.J."/>
            <person name="Zou Z."/>
            <person name="Batterham P."/>
            <person name="Edwards O.R."/>
            <person name="Feyereisen R."/>
            <person name="Gibbs R.A."/>
            <person name="Heckel D.G."/>
            <person name="McGrath A."/>
            <person name="Robin C."/>
            <person name="Scherer S.E."/>
            <person name="Worley K.C."/>
            <person name="Wu Y.D."/>
        </authorList>
    </citation>
    <scope>NUCLEOTIDE SEQUENCE [LARGE SCALE GENOMIC DNA]</scope>
    <source>
        <strain evidence="8">Harm_GR_Male_#8</strain>
        <tissue evidence="8">Whole organism</tissue>
    </source>
</reference>
<keyword evidence="3" id="KW-0862">Zinc</keyword>
<protein>
    <recommendedName>
        <fullName evidence="7">THAP-type domain-containing protein</fullName>
    </recommendedName>
</protein>
<dbReference type="SMART" id="SM00980">
    <property type="entry name" value="THAP"/>
    <property type="match status" value="1"/>
</dbReference>
<dbReference type="SMART" id="SM00692">
    <property type="entry name" value="DM3"/>
    <property type="match status" value="1"/>
</dbReference>
<evidence type="ECO:0000313" key="8">
    <source>
        <dbReference type="EMBL" id="PZC77195.1"/>
    </source>
</evidence>
<evidence type="ECO:0000256" key="1">
    <source>
        <dbReference type="ARBA" id="ARBA00022723"/>
    </source>
</evidence>
<evidence type="ECO:0000256" key="3">
    <source>
        <dbReference type="ARBA" id="ARBA00022833"/>
    </source>
</evidence>
<keyword evidence="9" id="KW-1185">Reference proteome</keyword>
<dbReference type="GO" id="GO:0008270">
    <property type="term" value="F:zinc ion binding"/>
    <property type="evidence" value="ECO:0007669"/>
    <property type="project" value="UniProtKB-KW"/>
</dbReference>
<proteinExistence type="predicted"/>
<evidence type="ECO:0000256" key="5">
    <source>
        <dbReference type="PROSITE-ProRule" id="PRU00309"/>
    </source>
</evidence>
<evidence type="ECO:0000256" key="6">
    <source>
        <dbReference type="SAM" id="MobiDB-lite"/>
    </source>
</evidence>
<accession>A0A2W1BU61</accession>
<evidence type="ECO:0000259" key="7">
    <source>
        <dbReference type="PROSITE" id="PS50950"/>
    </source>
</evidence>
<keyword evidence="4 5" id="KW-0238">DNA-binding</keyword>
<dbReference type="InterPro" id="IPR038441">
    <property type="entry name" value="THAP_Znf_sf"/>
</dbReference>
<evidence type="ECO:0000313" key="9">
    <source>
        <dbReference type="Proteomes" id="UP000249218"/>
    </source>
</evidence>
<dbReference type="PROSITE" id="PS50950">
    <property type="entry name" value="ZF_THAP"/>
    <property type="match status" value="1"/>
</dbReference>